<dbReference type="InterPro" id="IPR050194">
    <property type="entry name" value="Glycosyltransferase_grp1"/>
</dbReference>
<dbReference type="Gene3D" id="3.40.50.2000">
    <property type="entry name" value="Glycogen Phosphorylase B"/>
    <property type="match status" value="2"/>
</dbReference>
<dbReference type="RefSeq" id="WP_111216322.1">
    <property type="nucleotide sequence ID" value="NZ_CP117255.1"/>
</dbReference>
<dbReference type="PANTHER" id="PTHR45947:SF3">
    <property type="entry name" value="SULFOQUINOVOSYL TRANSFERASE SQD2"/>
    <property type="match status" value="1"/>
</dbReference>
<protein>
    <submittedName>
        <fullName evidence="1">Glycosyltransferase family 4 protein</fullName>
    </submittedName>
</protein>
<dbReference type="Proteomes" id="UP000249499">
    <property type="component" value="Chromosome"/>
</dbReference>
<proteinExistence type="predicted"/>
<dbReference type="SUPFAM" id="SSF53756">
    <property type="entry name" value="UDP-Glycosyltransferase/glycogen phosphorylase"/>
    <property type="match status" value="1"/>
</dbReference>
<dbReference type="Pfam" id="PF13692">
    <property type="entry name" value="Glyco_trans_1_4"/>
    <property type="match status" value="1"/>
</dbReference>
<dbReference type="GO" id="GO:0016757">
    <property type="term" value="F:glycosyltransferase activity"/>
    <property type="evidence" value="ECO:0007669"/>
    <property type="project" value="TreeGrafter"/>
</dbReference>
<keyword evidence="2" id="KW-1185">Reference proteome</keyword>
<organism evidence="1 2">
    <name type="scientific">Rhizobium tumorigenes</name>
    <dbReference type="NCBI Taxonomy" id="2041385"/>
    <lineage>
        <taxon>Bacteria</taxon>
        <taxon>Pseudomonadati</taxon>
        <taxon>Pseudomonadota</taxon>
        <taxon>Alphaproteobacteria</taxon>
        <taxon>Hyphomicrobiales</taxon>
        <taxon>Rhizobiaceae</taxon>
        <taxon>Rhizobium/Agrobacterium group</taxon>
        <taxon>Rhizobium</taxon>
    </lineage>
</organism>
<name>A0AAF1KW08_9HYPH</name>
<evidence type="ECO:0000313" key="2">
    <source>
        <dbReference type="Proteomes" id="UP000249499"/>
    </source>
</evidence>
<dbReference type="EMBL" id="CP117255">
    <property type="protein sequence ID" value="WFR95544.1"/>
    <property type="molecule type" value="Genomic_DNA"/>
</dbReference>
<dbReference type="KEGG" id="rtu:PR017_17580"/>
<accession>A0AAF1KW08</accession>
<gene>
    <name evidence="1" type="ORF">PR017_17580</name>
</gene>
<evidence type="ECO:0000313" key="1">
    <source>
        <dbReference type="EMBL" id="WFR95544.1"/>
    </source>
</evidence>
<dbReference type="CDD" id="cd03801">
    <property type="entry name" value="GT4_PimA-like"/>
    <property type="match status" value="1"/>
</dbReference>
<dbReference type="PANTHER" id="PTHR45947">
    <property type="entry name" value="SULFOQUINOVOSYL TRANSFERASE SQD2"/>
    <property type="match status" value="1"/>
</dbReference>
<dbReference type="AlphaFoldDB" id="A0AAF1KW08"/>
<reference evidence="2" key="2">
    <citation type="journal article" date="2023" name="MicrobiologyOpen">
        <title>Genomics of the tumorigenes clade of the family Rhizobiaceae and description of Rhizobium rhododendri sp. nov.</title>
        <authorList>
            <person name="Kuzmanovic N."/>
            <person name="diCenzo G.C."/>
            <person name="Bunk B."/>
            <person name="Sproeer C."/>
            <person name="Fruehling A."/>
            <person name="Neumann-Schaal M."/>
            <person name="Overmann J."/>
            <person name="Smalla K."/>
        </authorList>
    </citation>
    <scope>NUCLEOTIDE SEQUENCE [LARGE SCALE GENOMIC DNA]</scope>
    <source>
        <strain evidence="2">1078</strain>
    </source>
</reference>
<reference evidence="1 2" key="1">
    <citation type="journal article" date="2018" name="Sci. Rep.">
        <title>Rhizobium tumorigenes sp. nov., a novel plant tumorigenic bacterium isolated from cane gall tumors on thornless blackberry.</title>
        <authorList>
            <person name="Kuzmanovi N."/>
            <person name="Smalla K."/>
            <person name="Gronow S."/>
            <person name="PuBawska J."/>
        </authorList>
    </citation>
    <scope>NUCLEOTIDE SEQUENCE [LARGE SCALE GENOMIC DNA]</scope>
    <source>
        <strain evidence="1 2">1078</strain>
    </source>
</reference>
<sequence>MKIAFYAPLKSPHHAVPSGDRLMARQLIAALEMAGHSVEVVSELRSFTATPDPDLRAQMTTRAGEEIARLLAMPTSTRPELWFTYHPYYKTPDQIGPTVARVFGIPYVTAEASYSGRRDKQGWRENQCLVADAVRQAAVNFCFTERDRRGLMEAIPEGVYAHLPPFIDPALFQAPAEKAPRRLITVAMMRDGDKLDSYAMLARSLDLIREKDWTLTIIGDGPKRPDVEAMFETFGDRRIDWLGQKSPDELAVELSRGGVYVWPGCGEAYGLAYLEAQAAGLPVVAQATAGVPEVVVNGKTGILAPDGDLEAFGAAIAELLDNPQRSRETGGAARQFIFAERSLEAASMRLDALLQQHLGERYAR</sequence>